<gene>
    <name evidence="5" type="ORF">FCC1311_022342</name>
</gene>
<sequence length="632" mass="70389">MSRLMGPTCNDSVTEAELCELRDKLAAMEADRRVYYENSMKTMKENKRIIASLREANKQRRCDLKEMRKIGAQTKRAREIPHAEEHADRLEQHVTTIRKNLDAITANVEARRAELKTLRDEAAEIEANTTAPCASAATPEQAKHIRSLENRLDRSIIKFNEANSIRNTYEQIVARLKEERDNFDAHFAAMEKTIKVKEKDLVDLETLGGDAQQAREVAERELKRASERLDTDRKQRERELRIKRQTAEAAADMVAGVLPGRHSVLQQREGNVDRSESAGVETRMLQANVIASMQSRSASTQRERASEALEHHEEAIIRIMKITGVSDVNEIVSKIVNQDQARANLEALRLDNADKIEEHNATLQAMQGERDRARFTGTKRVVNASRKRLDVLEDQLEEARTHMDSWREKLQAGATVLADVQAGIGHLLNKIAPMQTTERFTYTLNEGTVMLAVEHCDRVLTTVLSQLAADSGTSDALSLQRSNSESLVTMDSMHAARPYNQRVRVDESRGGPLAWQKSLSSLCLTTSRKSEGGSDAESGNESDGDGGGDDDDKIGARVSRGRNLGAKTKQASKKSKSSKSVKRGTLPEEAGDPLSRSHIKQASRIIVRQKSSPARASQPRKAATSSSRHPAR</sequence>
<feature type="coiled-coil region" evidence="2">
    <location>
        <begin position="382"/>
        <end position="409"/>
    </location>
</feature>
<dbReference type="InterPro" id="IPR049258">
    <property type="entry name" value="ODAD1_CC"/>
</dbReference>
<dbReference type="PANTHER" id="PTHR46518:SF1">
    <property type="entry name" value="OUTER DYNEIN ARM-DOCKING COMPLEX SUBUNIT 3"/>
    <property type="match status" value="1"/>
</dbReference>
<organism evidence="5 6">
    <name type="scientific">Hondaea fermentalgiana</name>
    <dbReference type="NCBI Taxonomy" id="2315210"/>
    <lineage>
        <taxon>Eukaryota</taxon>
        <taxon>Sar</taxon>
        <taxon>Stramenopiles</taxon>
        <taxon>Bigyra</taxon>
        <taxon>Labyrinthulomycetes</taxon>
        <taxon>Thraustochytrida</taxon>
        <taxon>Thraustochytriidae</taxon>
        <taxon>Hondaea</taxon>
    </lineage>
</organism>
<dbReference type="GO" id="GO:0036158">
    <property type="term" value="P:outer dynein arm assembly"/>
    <property type="evidence" value="ECO:0007669"/>
    <property type="project" value="InterPro"/>
</dbReference>
<proteinExistence type="predicted"/>
<dbReference type="InParanoid" id="A0A2R5GDZ3"/>
<dbReference type="GO" id="GO:0035253">
    <property type="term" value="C:ciliary rootlet"/>
    <property type="evidence" value="ECO:0007669"/>
    <property type="project" value="TreeGrafter"/>
</dbReference>
<feature type="region of interest" description="Disordered" evidence="3">
    <location>
        <begin position="526"/>
        <end position="632"/>
    </location>
</feature>
<evidence type="ECO:0000256" key="1">
    <source>
        <dbReference type="ARBA" id="ARBA00023054"/>
    </source>
</evidence>
<feature type="coiled-coil region" evidence="2">
    <location>
        <begin position="208"/>
        <end position="235"/>
    </location>
</feature>
<dbReference type="PANTHER" id="PTHR46518">
    <property type="entry name" value="COILED-COIL DOMAIN-CONTAINING PROTEIN 151"/>
    <property type="match status" value="1"/>
</dbReference>
<dbReference type="Proteomes" id="UP000241890">
    <property type="component" value="Unassembled WGS sequence"/>
</dbReference>
<evidence type="ECO:0000313" key="5">
    <source>
        <dbReference type="EMBL" id="GBG26014.1"/>
    </source>
</evidence>
<dbReference type="EMBL" id="BEYU01000018">
    <property type="protein sequence ID" value="GBG26014.1"/>
    <property type="molecule type" value="Genomic_DNA"/>
</dbReference>
<dbReference type="Pfam" id="PF21773">
    <property type="entry name" value="ODAD1_CC"/>
    <property type="match status" value="1"/>
</dbReference>
<keyword evidence="1 2" id="KW-0175">Coiled coil</keyword>
<feature type="compositionally biased region" description="Acidic residues" evidence="3">
    <location>
        <begin position="538"/>
        <end position="552"/>
    </location>
</feature>
<evidence type="ECO:0000313" key="6">
    <source>
        <dbReference type="Proteomes" id="UP000241890"/>
    </source>
</evidence>
<reference evidence="5 6" key="1">
    <citation type="submission" date="2017-12" db="EMBL/GenBank/DDBJ databases">
        <title>Sequencing, de novo assembly and annotation of complete genome of a new Thraustochytrid species, strain FCC1311.</title>
        <authorList>
            <person name="Sedici K."/>
            <person name="Godart F."/>
            <person name="Aiese Cigliano R."/>
            <person name="Sanseverino W."/>
            <person name="Barakat M."/>
            <person name="Ortet P."/>
            <person name="Marechal E."/>
            <person name="Cagnac O."/>
            <person name="Amato A."/>
        </authorList>
    </citation>
    <scope>NUCLEOTIDE SEQUENCE [LARGE SCALE GENOMIC DNA]</scope>
</reference>
<dbReference type="OrthoDB" id="10255247at2759"/>
<feature type="coiled-coil region" evidence="2">
    <location>
        <begin position="87"/>
        <end position="128"/>
    </location>
</feature>
<dbReference type="GO" id="GO:0036064">
    <property type="term" value="C:ciliary basal body"/>
    <property type="evidence" value="ECO:0007669"/>
    <property type="project" value="TreeGrafter"/>
</dbReference>
<keyword evidence="6" id="KW-1185">Reference proteome</keyword>
<dbReference type="AlphaFoldDB" id="A0A2R5GDZ3"/>
<feature type="compositionally biased region" description="Polar residues" evidence="3">
    <location>
        <begin position="623"/>
        <end position="632"/>
    </location>
</feature>
<evidence type="ECO:0000259" key="4">
    <source>
        <dbReference type="Pfam" id="PF21773"/>
    </source>
</evidence>
<evidence type="ECO:0000256" key="2">
    <source>
        <dbReference type="SAM" id="Coils"/>
    </source>
</evidence>
<dbReference type="InterPro" id="IPR033192">
    <property type="entry name" value="ODAD3"/>
</dbReference>
<accession>A0A2R5GDZ3</accession>
<feature type="domain" description="ODAD1 central coiled coil region" evidence="4">
    <location>
        <begin position="294"/>
        <end position="431"/>
    </location>
</feature>
<dbReference type="GO" id="GO:0097542">
    <property type="term" value="C:ciliary tip"/>
    <property type="evidence" value="ECO:0007669"/>
    <property type="project" value="TreeGrafter"/>
</dbReference>
<evidence type="ECO:0000256" key="3">
    <source>
        <dbReference type="SAM" id="MobiDB-lite"/>
    </source>
</evidence>
<dbReference type="GO" id="GO:0003341">
    <property type="term" value="P:cilium movement"/>
    <property type="evidence" value="ECO:0007669"/>
    <property type="project" value="InterPro"/>
</dbReference>
<comment type="caution">
    <text evidence="5">The sequence shown here is derived from an EMBL/GenBank/DDBJ whole genome shotgun (WGS) entry which is preliminary data.</text>
</comment>
<name>A0A2R5GDZ3_9STRA</name>
<protein>
    <submittedName>
        <fullName evidence="5">Coiled-coil domain-containing protein 151</fullName>
    </submittedName>
</protein>
<feature type="compositionally biased region" description="Basic residues" evidence="3">
    <location>
        <begin position="570"/>
        <end position="582"/>
    </location>
</feature>